<dbReference type="AlphaFoldDB" id="A0A8B5YD68"/>
<accession>A0A8B5YD68</accession>
<dbReference type="Proteomes" id="UP000435910">
    <property type="component" value="Unassembled WGS sequence"/>
</dbReference>
<comment type="caution">
    <text evidence="1">The sequence shown here is derived from an EMBL/GenBank/DDBJ whole genome shotgun (WGS) entry which is preliminary data.</text>
</comment>
<proteinExistence type="predicted"/>
<sequence>MGFSLKSKTLKKEILILNKRVILHKYLVLPSGSQKSLNV</sequence>
<dbReference type="EMBL" id="NILC01000021">
    <property type="protein sequence ID" value="TWL28732.1"/>
    <property type="molecule type" value="Genomic_DNA"/>
</dbReference>
<gene>
    <name evidence="1" type="ORF">CHCC16736_3334</name>
</gene>
<evidence type="ECO:0000313" key="1">
    <source>
        <dbReference type="EMBL" id="TWL28732.1"/>
    </source>
</evidence>
<organism evidence="1 2">
    <name type="scientific">Bacillus licheniformis</name>
    <dbReference type="NCBI Taxonomy" id="1402"/>
    <lineage>
        <taxon>Bacteria</taxon>
        <taxon>Bacillati</taxon>
        <taxon>Bacillota</taxon>
        <taxon>Bacilli</taxon>
        <taxon>Bacillales</taxon>
        <taxon>Bacillaceae</taxon>
        <taxon>Bacillus</taxon>
    </lineage>
</organism>
<protein>
    <submittedName>
        <fullName evidence="1">Uncharacterized protein</fullName>
    </submittedName>
</protein>
<reference evidence="1 2" key="1">
    <citation type="submission" date="2019-06" db="EMBL/GenBank/DDBJ databases">
        <title>Genome sequence analysis of &gt;100 Bacillus licheniformis strains suggests intrinsic resistance to this species.</title>
        <authorList>
            <person name="Wels M."/>
            <person name="Siezen R.J."/>
            <person name="Johansen E."/>
            <person name="Stuer-Lauridsen B."/>
            <person name="Bjerre K."/>
            <person name="Nielsen B.K.K."/>
        </authorList>
    </citation>
    <scope>NUCLEOTIDE SEQUENCE [LARGE SCALE GENOMIC DNA]</scope>
    <source>
        <strain evidence="1 2">BAC-16736</strain>
    </source>
</reference>
<evidence type="ECO:0000313" key="2">
    <source>
        <dbReference type="Proteomes" id="UP000435910"/>
    </source>
</evidence>
<name>A0A8B5YD68_BACLI</name>